<dbReference type="RefSeq" id="WP_153586819.1">
    <property type="nucleotide sequence ID" value="NZ_WJBU01000026.1"/>
</dbReference>
<gene>
    <name evidence="1" type="ORF">GHT07_19720</name>
</gene>
<evidence type="ECO:0000313" key="2">
    <source>
        <dbReference type="Proteomes" id="UP000487350"/>
    </source>
</evidence>
<proteinExistence type="predicted"/>
<accession>A0A844B3Z2</accession>
<dbReference type="Proteomes" id="UP000487350">
    <property type="component" value="Unassembled WGS sequence"/>
</dbReference>
<comment type="caution">
    <text evidence="1">The sequence shown here is derived from an EMBL/GenBank/DDBJ whole genome shotgun (WGS) entry which is preliminary data.</text>
</comment>
<dbReference type="AlphaFoldDB" id="A0A844B3Z2"/>
<evidence type="ECO:0000313" key="1">
    <source>
        <dbReference type="EMBL" id="MRD49508.1"/>
    </source>
</evidence>
<name>A0A844B3Z2_9BURK</name>
<dbReference type="OrthoDB" id="329761at2"/>
<protein>
    <recommendedName>
        <fullName evidence="3">Gluconate 2-dehydrogenase subunit 3</fullName>
    </recommendedName>
</protein>
<evidence type="ECO:0008006" key="3">
    <source>
        <dbReference type="Google" id="ProtNLM"/>
    </source>
</evidence>
<organism evidence="1 2">
    <name type="scientific">Caenimonas koreensis DSM 17982</name>
    <dbReference type="NCBI Taxonomy" id="1121255"/>
    <lineage>
        <taxon>Bacteria</taxon>
        <taxon>Pseudomonadati</taxon>
        <taxon>Pseudomonadota</taxon>
        <taxon>Betaproteobacteria</taxon>
        <taxon>Burkholderiales</taxon>
        <taxon>Comamonadaceae</taxon>
        <taxon>Caenimonas</taxon>
    </lineage>
</organism>
<sequence length="170" mass="17751">MQRRRLLALGAISAAVLVIGGGSLALLRPGMADARLTPTGRGVFLAVSQAILDGSLPTVAAQRESATAALLDRIDELIAALPPHAQAELSQLITLLASAPGRRALIGLSASWAESSVAEVQQGLQSMRVSAISLRRQAYQALHDIVGGAYFSDSQTWSALGYPGPQKIDQ</sequence>
<keyword evidence="2" id="KW-1185">Reference proteome</keyword>
<reference evidence="1 2" key="1">
    <citation type="submission" date="2019-11" db="EMBL/GenBank/DDBJ databases">
        <title>Caenimonas koreensis gen. nov., sp. nov., isolated from activated sludge.</title>
        <authorList>
            <person name="Seung H.R."/>
        </authorList>
    </citation>
    <scope>NUCLEOTIDE SEQUENCE [LARGE SCALE GENOMIC DNA]</scope>
    <source>
        <strain evidence="1 2">EMB320</strain>
    </source>
</reference>
<dbReference type="EMBL" id="WJBU01000026">
    <property type="protein sequence ID" value="MRD49508.1"/>
    <property type="molecule type" value="Genomic_DNA"/>
</dbReference>